<evidence type="ECO:0000313" key="1">
    <source>
        <dbReference type="EMBL" id="EZP83246.1"/>
    </source>
</evidence>
<dbReference type="RefSeq" id="WP_008832084.1">
    <property type="nucleotide sequence ID" value="NZ_CP017075.1"/>
</dbReference>
<accession>A0A031JZT4</accession>
<dbReference type="STRING" id="158500.BES08_05340"/>
<dbReference type="AlphaFoldDB" id="A0A031JZT4"/>
<evidence type="ECO:0008006" key="3">
    <source>
        <dbReference type="Google" id="ProtNLM"/>
    </source>
</evidence>
<evidence type="ECO:0000313" key="2">
    <source>
        <dbReference type="Proteomes" id="UP000024329"/>
    </source>
</evidence>
<name>A0A031JZT4_9SPHN</name>
<gene>
    <name evidence="1" type="ORF">BV97_01356</name>
</gene>
<dbReference type="PATRIC" id="fig|158500.4.peg.1390"/>
<comment type="caution">
    <text evidence="1">The sequence shown here is derived from an EMBL/GenBank/DDBJ whole genome shotgun (WGS) entry which is preliminary data.</text>
</comment>
<dbReference type="Proteomes" id="UP000024329">
    <property type="component" value="Unassembled WGS sequence"/>
</dbReference>
<sequence>MPNGLDATLEMMPIRPMPQRADSTAGLCLLFDPGARPDADAVARLMEASAASGLPASISHRPAPEAGWLELLASGLTFDLVGLDPGAPGRMIEAQQRFGFADDAVPSRGECIELVPSGHIISGAGLQPVLRTMMGLAANLVLDLPVRAVGWGPAQTWMEPRYFCRTVLNWLGGGAFPALGLTALLTAEDGSLVSRGLAHFTGQEMQLEGRPDETAADTGKLAVRVIDQLVRRGCIAEPMRIDAGGQALLVEPSQVGKLVLVWREDEG</sequence>
<organism evidence="1 2">
    <name type="scientific">Novosphingobium resinovorum</name>
    <dbReference type="NCBI Taxonomy" id="158500"/>
    <lineage>
        <taxon>Bacteria</taxon>
        <taxon>Pseudomonadati</taxon>
        <taxon>Pseudomonadota</taxon>
        <taxon>Alphaproteobacteria</taxon>
        <taxon>Sphingomonadales</taxon>
        <taxon>Sphingomonadaceae</taxon>
        <taxon>Novosphingobium</taxon>
    </lineage>
</organism>
<dbReference type="eggNOG" id="ENOG5031BCH">
    <property type="taxonomic scope" value="Bacteria"/>
</dbReference>
<dbReference type="EMBL" id="JFYZ01000003">
    <property type="protein sequence ID" value="EZP83246.1"/>
    <property type="molecule type" value="Genomic_DNA"/>
</dbReference>
<proteinExistence type="predicted"/>
<protein>
    <recommendedName>
        <fullName evidence="3">DUF4261 domain-containing protein</fullName>
    </recommendedName>
</protein>
<reference evidence="1 2" key="1">
    <citation type="submission" date="2014-03" db="EMBL/GenBank/DDBJ databases">
        <title>Whole genome sequence of Novosphingobium resinovorum KF1.</title>
        <authorList>
            <person name="Gan H.M."/>
            <person name="Gan H.Y."/>
            <person name="Chew T.H."/>
            <person name="Savka M.A."/>
        </authorList>
    </citation>
    <scope>NUCLEOTIDE SEQUENCE [LARGE SCALE GENOMIC DNA]</scope>
    <source>
        <strain evidence="1 2">KF1</strain>
    </source>
</reference>